<organism evidence="1">
    <name type="scientific">viral metagenome</name>
    <dbReference type="NCBI Taxonomy" id="1070528"/>
    <lineage>
        <taxon>unclassified sequences</taxon>
        <taxon>metagenomes</taxon>
        <taxon>organismal metagenomes</taxon>
    </lineage>
</organism>
<dbReference type="AlphaFoldDB" id="A0A6H2A4U9"/>
<evidence type="ECO:0000313" key="1">
    <source>
        <dbReference type="EMBL" id="QJA54555.1"/>
    </source>
</evidence>
<proteinExistence type="predicted"/>
<gene>
    <name evidence="1" type="ORF">TM448A05254_0005</name>
</gene>
<name>A0A6H2A4U9_9ZZZZ</name>
<protein>
    <submittedName>
        <fullName evidence="1">Uncharacterized protein</fullName>
    </submittedName>
</protein>
<sequence length="75" mass="8970">MTIKKIIKMWLLTRPKGYQFGSHEIELNLVSFGQLYDKLHTPGSYSRAWRELREKSEVNIKEVKKDSAEKWFEII</sequence>
<accession>A0A6H2A4U9</accession>
<dbReference type="EMBL" id="MT144517">
    <property type="protein sequence ID" value="QJA54555.1"/>
    <property type="molecule type" value="Genomic_DNA"/>
</dbReference>
<reference evidence="1" key="1">
    <citation type="submission" date="2020-03" db="EMBL/GenBank/DDBJ databases">
        <title>The deep terrestrial virosphere.</title>
        <authorList>
            <person name="Holmfeldt K."/>
            <person name="Nilsson E."/>
            <person name="Simone D."/>
            <person name="Lopez-Fernandez M."/>
            <person name="Wu X."/>
            <person name="de Brujin I."/>
            <person name="Lundin D."/>
            <person name="Andersson A."/>
            <person name="Bertilsson S."/>
            <person name="Dopson M."/>
        </authorList>
    </citation>
    <scope>NUCLEOTIDE SEQUENCE</scope>
    <source>
        <strain evidence="1">TM448A05254</strain>
    </source>
</reference>